<keyword evidence="1" id="KW-0812">Transmembrane</keyword>
<reference evidence="3" key="1">
    <citation type="journal article" date="2020" name="mSystems">
        <title>Genome- and Community-Level Interaction Insights into Carbon Utilization and Element Cycling Functions of Hydrothermarchaeota in Hydrothermal Sediment.</title>
        <authorList>
            <person name="Zhou Z."/>
            <person name="Liu Y."/>
            <person name="Xu W."/>
            <person name="Pan J."/>
            <person name="Luo Z.H."/>
            <person name="Li M."/>
        </authorList>
    </citation>
    <scope>NUCLEOTIDE SEQUENCE [LARGE SCALE GENOMIC DNA]</scope>
    <source>
        <strain evidence="3">SpSt-1233</strain>
    </source>
</reference>
<dbReference type="Proteomes" id="UP000886069">
    <property type="component" value="Unassembled WGS sequence"/>
</dbReference>
<dbReference type="PANTHER" id="PTHR38686:SF1">
    <property type="entry name" value="APOLIPOPROTEIN N-ACYLTRANSFERASE"/>
    <property type="match status" value="1"/>
</dbReference>
<feature type="non-terminal residue" evidence="3">
    <location>
        <position position="227"/>
    </location>
</feature>
<dbReference type="GO" id="GO:0016410">
    <property type="term" value="F:N-acyltransferase activity"/>
    <property type="evidence" value="ECO:0007669"/>
    <property type="project" value="InterPro"/>
</dbReference>
<feature type="transmembrane region" description="Helical" evidence="1">
    <location>
        <begin position="12"/>
        <end position="32"/>
    </location>
</feature>
<feature type="transmembrane region" description="Helical" evidence="1">
    <location>
        <begin position="70"/>
        <end position="88"/>
    </location>
</feature>
<dbReference type="GO" id="GO:0042158">
    <property type="term" value="P:lipoprotein biosynthetic process"/>
    <property type="evidence" value="ECO:0007669"/>
    <property type="project" value="InterPro"/>
</dbReference>
<dbReference type="Pfam" id="PF20154">
    <property type="entry name" value="LNT_N"/>
    <property type="match status" value="1"/>
</dbReference>
<feature type="transmembrane region" description="Helical" evidence="1">
    <location>
        <begin position="208"/>
        <end position="226"/>
    </location>
</feature>
<dbReference type="GO" id="GO:0016020">
    <property type="term" value="C:membrane"/>
    <property type="evidence" value="ECO:0007669"/>
    <property type="project" value="InterPro"/>
</dbReference>
<comment type="caution">
    <text evidence="3">The sequence shown here is derived from an EMBL/GenBank/DDBJ whole genome shotgun (WGS) entry which is preliminary data.</text>
</comment>
<feature type="domain" description="Apolipoprotein N-acyltransferase N-terminal" evidence="2">
    <location>
        <begin position="24"/>
        <end position="194"/>
    </location>
</feature>
<organism evidence="3">
    <name type="scientific">Eiseniibacteriota bacterium</name>
    <dbReference type="NCBI Taxonomy" id="2212470"/>
    <lineage>
        <taxon>Bacteria</taxon>
        <taxon>Candidatus Eiseniibacteriota</taxon>
    </lineage>
</organism>
<keyword evidence="1" id="KW-0472">Membrane</keyword>
<sequence length="227" mass="24701">MRGPGAQSFLKRWRQEIFAGVLGGFLLALSFPPYPTRLLSLVALVPVFRYFLVVFPSYEGRKGCLRRGFMTGWLFGMTFFLVLLYWITNLIPASSVSLRWVLIPALILLVMYLGLYTGLSTFALAALHGRIGRKALLAAPAFWAITEYMRSSGELAFSWGIISSALLKYPVASQGMSAMGPFGFGMLIVAANLLVAAALFSKGRGRKAQASMLLVLLIAGTVAGGYL</sequence>
<proteinExistence type="predicted"/>
<keyword evidence="1" id="KW-1133">Transmembrane helix</keyword>
<dbReference type="InterPro" id="IPR045378">
    <property type="entry name" value="LNT_N"/>
</dbReference>
<dbReference type="InterPro" id="IPR004563">
    <property type="entry name" value="Apolipo_AcylTrfase"/>
</dbReference>
<evidence type="ECO:0000313" key="3">
    <source>
        <dbReference type="EMBL" id="HER43447.1"/>
    </source>
</evidence>
<dbReference type="EMBL" id="DSEC01000228">
    <property type="protein sequence ID" value="HER43447.1"/>
    <property type="molecule type" value="Genomic_DNA"/>
</dbReference>
<feature type="transmembrane region" description="Helical" evidence="1">
    <location>
        <begin position="178"/>
        <end position="201"/>
    </location>
</feature>
<dbReference type="AlphaFoldDB" id="A0A7V2AUI5"/>
<feature type="transmembrane region" description="Helical" evidence="1">
    <location>
        <begin position="100"/>
        <end position="127"/>
    </location>
</feature>
<evidence type="ECO:0000259" key="2">
    <source>
        <dbReference type="Pfam" id="PF20154"/>
    </source>
</evidence>
<feature type="transmembrane region" description="Helical" evidence="1">
    <location>
        <begin position="38"/>
        <end position="58"/>
    </location>
</feature>
<dbReference type="PANTHER" id="PTHR38686">
    <property type="entry name" value="APOLIPOPROTEIN N-ACYLTRANSFERASE"/>
    <property type="match status" value="1"/>
</dbReference>
<evidence type="ECO:0000256" key="1">
    <source>
        <dbReference type="SAM" id="Phobius"/>
    </source>
</evidence>
<gene>
    <name evidence="3" type="ORF">ENO08_03210</name>
</gene>
<name>A0A7V2AUI5_UNCEI</name>
<accession>A0A7V2AUI5</accession>
<feature type="transmembrane region" description="Helical" evidence="1">
    <location>
        <begin position="155"/>
        <end position="172"/>
    </location>
</feature>
<protein>
    <recommendedName>
        <fullName evidence="2">Apolipoprotein N-acyltransferase N-terminal domain-containing protein</fullName>
    </recommendedName>
</protein>